<evidence type="ECO:0000256" key="1">
    <source>
        <dbReference type="SAM" id="Phobius"/>
    </source>
</evidence>
<keyword evidence="1" id="KW-1133">Transmembrane helix</keyword>
<keyword evidence="1" id="KW-0812">Transmembrane</keyword>
<keyword evidence="5" id="KW-1185">Reference proteome</keyword>
<accession>A0A0H3J6W0</accession>
<dbReference type="Proteomes" id="UP000030905">
    <property type="component" value="Chromosome"/>
</dbReference>
<evidence type="ECO:0000313" key="3">
    <source>
        <dbReference type="EMBL" id="KRU13286.1"/>
    </source>
</evidence>
<protein>
    <submittedName>
        <fullName evidence="2">Uncharacterized protein</fullName>
    </submittedName>
</protein>
<dbReference type="EMBL" id="JPGY02000001">
    <property type="protein sequence ID" value="KRU13286.1"/>
    <property type="molecule type" value="Genomic_DNA"/>
</dbReference>
<evidence type="ECO:0000313" key="4">
    <source>
        <dbReference type="Proteomes" id="UP000028042"/>
    </source>
</evidence>
<dbReference type="KEGG" id="cpat:CLPA_c06150"/>
<dbReference type="EMBL" id="CP009268">
    <property type="protein sequence ID" value="AJA50703.1"/>
    <property type="molecule type" value="Genomic_DNA"/>
</dbReference>
<proteinExistence type="predicted"/>
<dbReference type="PATRIC" id="fig|1262449.3.peg.515"/>
<dbReference type="KEGG" id="cpae:CPAST_c06150"/>
<reference evidence="2 5" key="1">
    <citation type="journal article" date="2015" name="Genome Announc.">
        <title>Complete Genome Sequence of the Nitrogen-Fixing and Solvent-Producing Clostridium pasteurianum DSM 525.</title>
        <authorList>
            <person name="Poehlein A."/>
            <person name="Grosse-Honebrink A."/>
            <person name="Zhang Y."/>
            <person name="Minton N.P."/>
            <person name="Daniel R."/>
        </authorList>
    </citation>
    <scope>NUCLEOTIDE SEQUENCE [LARGE SCALE GENOMIC DNA]</scope>
    <source>
        <strain evidence="2">DSM 525</strain>
        <strain evidence="5">DSM 525 / ATCC 6013</strain>
    </source>
</reference>
<feature type="transmembrane region" description="Helical" evidence="1">
    <location>
        <begin position="26"/>
        <end position="49"/>
    </location>
</feature>
<evidence type="ECO:0000313" key="2">
    <source>
        <dbReference type="EMBL" id="AJA50703.1"/>
    </source>
</evidence>
<dbReference type="Proteomes" id="UP000028042">
    <property type="component" value="Unassembled WGS sequence"/>
</dbReference>
<reference evidence="3 4" key="3">
    <citation type="journal article" name="Genome Announc.">
        <title>Improved Draft Genome Sequence of Clostridium pasteurianum Strain ATCC 6013 (DSM 525) Using a Hybrid Next-Generation Sequencing Approach.</title>
        <authorList>
            <person name="Pyne M.E."/>
            <person name="Utturkar S."/>
            <person name="Brown S.D."/>
            <person name="Moo-Young M."/>
            <person name="Chung D.A."/>
            <person name="Chou C.P."/>
        </authorList>
    </citation>
    <scope>NUCLEOTIDE SEQUENCE [LARGE SCALE GENOMIC DNA]</scope>
    <source>
        <strain evidence="3 4">ATCC 6013</strain>
    </source>
</reference>
<sequence length="67" mass="7464">MGALFYFFTNTKSISKSDPASIVSGIHYTFLVAGGIIIGAFIISMITLFPKVKQQKNKLVRENIKLR</sequence>
<dbReference type="AlphaFoldDB" id="A0A0H3J6W0"/>
<evidence type="ECO:0000313" key="5">
    <source>
        <dbReference type="Proteomes" id="UP000030905"/>
    </source>
</evidence>
<reference evidence="3" key="2">
    <citation type="submission" date="2015-10" db="EMBL/GenBank/DDBJ databases">
        <title>Improved Draft Genome Sequence of Clostridium pasteurianum Strain ATCC 6013 (DSM 525) Using a Hybrid Next-Generation Sequencing Approach.</title>
        <authorList>
            <person name="Pyne M.E."/>
            <person name="Utturkar S.M."/>
            <person name="Brown S.D."/>
            <person name="Moo-Young M."/>
            <person name="Chung D.A."/>
            <person name="Chou P.C."/>
        </authorList>
    </citation>
    <scope>NUCLEOTIDE SEQUENCE</scope>
    <source>
        <strain evidence="3">ATCC 6013</strain>
    </source>
</reference>
<gene>
    <name evidence="2" type="ORF">CLPA_c06150</name>
    <name evidence="3" type="ORF">CP6013_02534</name>
</gene>
<name>A0A0H3J6W0_CLOPA</name>
<keyword evidence="1" id="KW-0472">Membrane</keyword>
<organism evidence="2 5">
    <name type="scientific">Clostridium pasteurianum DSM 525 = ATCC 6013</name>
    <dbReference type="NCBI Taxonomy" id="1262449"/>
    <lineage>
        <taxon>Bacteria</taxon>
        <taxon>Bacillati</taxon>
        <taxon>Bacillota</taxon>
        <taxon>Clostridia</taxon>
        <taxon>Eubacteriales</taxon>
        <taxon>Clostridiaceae</taxon>
        <taxon>Clostridium</taxon>
    </lineage>
</organism>